<comment type="caution">
    <text evidence="1">The sequence shown here is derived from an EMBL/GenBank/DDBJ whole genome shotgun (WGS) entry which is preliminary data.</text>
</comment>
<gene>
    <name evidence="1" type="ORF">QTN47_25420</name>
</gene>
<dbReference type="Proteomes" id="UP001560573">
    <property type="component" value="Unassembled WGS sequence"/>
</dbReference>
<evidence type="ECO:0000313" key="1">
    <source>
        <dbReference type="EMBL" id="MEX6690874.1"/>
    </source>
</evidence>
<organism evidence="1 2">
    <name type="scientific">Danxiaibacter flavus</name>
    <dbReference type="NCBI Taxonomy" id="3049108"/>
    <lineage>
        <taxon>Bacteria</taxon>
        <taxon>Pseudomonadati</taxon>
        <taxon>Bacteroidota</taxon>
        <taxon>Chitinophagia</taxon>
        <taxon>Chitinophagales</taxon>
        <taxon>Chitinophagaceae</taxon>
        <taxon>Danxiaibacter</taxon>
    </lineage>
</organism>
<keyword evidence="2" id="KW-1185">Reference proteome</keyword>
<reference evidence="1 2" key="1">
    <citation type="submission" date="2023-07" db="EMBL/GenBank/DDBJ databases">
        <authorList>
            <person name="Lian W.-H."/>
        </authorList>
    </citation>
    <scope>NUCLEOTIDE SEQUENCE [LARGE SCALE GENOMIC DNA]</scope>
    <source>
        <strain evidence="1 2">SYSU DXS3180</strain>
    </source>
</reference>
<protein>
    <submittedName>
        <fullName evidence="1">Uncharacterized protein</fullName>
    </submittedName>
</protein>
<dbReference type="RefSeq" id="WP_369332290.1">
    <property type="nucleotide sequence ID" value="NZ_JAULBC010000011.1"/>
</dbReference>
<proteinExistence type="predicted"/>
<evidence type="ECO:0000313" key="2">
    <source>
        <dbReference type="Proteomes" id="UP001560573"/>
    </source>
</evidence>
<name>A0ABV3ZQ07_9BACT</name>
<accession>A0ABV3ZQ07</accession>
<dbReference type="EMBL" id="JAULBC010000011">
    <property type="protein sequence ID" value="MEX6690874.1"/>
    <property type="molecule type" value="Genomic_DNA"/>
</dbReference>
<sequence length="133" mass="15459">MQIKMFVFIGVPNSKPAPTTDELQDQLQFQFSTTDKSLQFTKKDKLLTSRYNGVNYYVSILESKKELKDWLQMANDFELSSDTTNLTEKAISDRYNKLRITKPNLYSANEYSIAETIFNAMKQFGQLEIISFQ</sequence>